<dbReference type="PANTHER" id="PTHR13318">
    <property type="entry name" value="PARTNER OF PAIRED, ISOFORM B-RELATED"/>
    <property type="match status" value="1"/>
</dbReference>
<comment type="caution">
    <text evidence="4">The sequence shown here is derived from an EMBL/GenBank/DDBJ whole genome shotgun (WGS) entry which is preliminary data.</text>
</comment>
<feature type="domain" description="F-box/LRR-repeat protein 15-like leucin rich repeat" evidence="3">
    <location>
        <begin position="457"/>
        <end position="531"/>
    </location>
</feature>
<gene>
    <name evidence="4" type="ORF">KP509_32G023300</name>
</gene>
<organism evidence="4 5">
    <name type="scientific">Ceratopteris richardii</name>
    <name type="common">Triangle waterfern</name>
    <dbReference type="NCBI Taxonomy" id="49495"/>
    <lineage>
        <taxon>Eukaryota</taxon>
        <taxon>Viridiplantae</taxon>
        <taxon>Streptophyta</taxon>
        <taxon>Embryophyta</taxon>
        <taxon>Tracheophyta</taxon>
        <taxon>Polypodiopsida</taxon>
        <taxon>Polypodiidae</taxon>
        <taxon>Polypodiales</taxon>
        <taxon>Pteridineae</taxon>
        <taxon>Pteridaceae</taxon>
        <taxon>Parkerioideae</taxon>
        <taxon>Ceratopteris</taxon>
    </lineage>
</organism>
<dbReference type="OMA" id="YCDHISD"/>
<dbReference type="InterPro" id="IPR006553">
    <property type="entry name" value="Leu-rich_rpt_Cys-con_subtyp"/>
</dbReference>
<dbReference type="AlphaFoldDB" id="A0A8T2QTW9"/>
<dbReference type="OrthoDB" id="120976at2759"/>
<evidence type="ECO:0000313" key="4">
    <source>
        <dbReference type="EMBL" id="KAH7286803.1"/>
    </source>
</evidence>
<keyword evidence="2" id="KW-0812">Transmembrane</keyword>
<dbReference type="Gene3D" id="3.80.10.10">
    <property type="entry name" value="Ribonuclease Inhibitor"/>
    <property type="match status" value="5"/>
</dbReference>
<dbReference type="SUPFAM" id="SSF52047">
    <property type="entry name" value="RNI-like"/>
    <property type="match status" value="2"/>
</dbReference>
<dbReference type="Pfam" id="PF25372">
    <property type="entry name" value="DUF7885"/>
    <property type="match status" value="1"/>
</dbReference>
<feature type="region of interest" description="Disordered" evidence="1">
    <location>
        <begin position="1"/>
        <end position="23"/>
    </location>
</feature>
<dbReference type="Proteomes" id="UP000825935">
    <property type="component" value="Chromosome 32"/>
</dbReference>
<dbReference type="EMBL" id="CM035437">
    <property type="protein sequence ID" value="KAH7286803.1"/>
    <property type="molecule type" value="Genomic_DNA"/>
</dbReference>
<keyword evidence="2" id="KW-0472">Membrane</keyword>
<dbReference type="InterPro" id="IPR032675">
    <property type="entry name" value="LRR_dom_sf"/>
</dbReference>
<evidence type="ECO:0000313" key="5">
    <source>
        <dbReference type="Proteomes" id="UP000825935"/>
    </source>
</evidence>
<dbReference type="InterPro" id="IPR001611">
    <property type="entry name" value="Leu-rich_rpt"/>
</dbReference>
<evidence type="ECO:0000256" key="1">
    <source>
        <dbReference type="SAM" id="MobiDB-lite"/>
    </source>
</evidence>
<evidence type="ECO:0000256" key="2">
    <source>
        <dbReference type="SAM" id="Phobius"/>
    </source>
</evidence>
<reference evidence="4" key="1">
    <citation type="submission" date="2021-08" db="EMBL/GenBank/DDBJ databases">
        <title>WGS assembly of Ceratopteris richardii.</title>
        <authorList>
            <person name="Marchant D.B."/>
            <person name="Chen G."/>
            <person name="Jenkins J."/>
            <person name="Shu S."/>
            <person name="Leebens-Mack J."/>
            <person name="Grimwood J."/>
            <person name="Schmutz J."/>
            <person name="Soltis P."/>
            <person name="Soltis D."/>
            <person name="Chen Z.-H."/>
        </authorList>
    </citation>
    <scope>NUCLEOTIDE SEQUENCE</scope>
    <source>
        <strain evidence="4">Whitten #5841</strain>
        <tissue evidence="4">Leaf</tissue>
    </source>
</reference>
<evidence type="ECO:0000259" key="3">
    <source>
        <dbReference type="Pfam" id="PF25372"/>
    </source>
</evidence>
<sequence length="642" mass="70257">MGGACSRKRSHDEGNGSPEFSKSVSFKWPHRSSFNNRSIVSREPCIKAPSLLEQAVMKACETVGTYESFAALPKDLSQHLLNELVKRRLLKLSIFKAFQYCNLEDVLLDEYPGVEDSWLEVIGAQGLSLLSADISNSAVSDAGLALISHCTNLQSLTLNYCDNISDAGLQHLTGLKNLSSLSFKRSDAVTVAGMCHLAELVNLTSLDLERCSQISGGLCHIEGLTKLERLNLGWCNYVDDQDIKALTGFVGLRELYISRTKVSDSGILCLKDMINLQVLHMEGCHIYPFCMETIAGLKSLTNLNLKFCGLSDFCCNKLKGLINLRVLNLAYNDITDAGLAYIKGLTNLEDLNLDSCKVGDAGLEFLKGPFFFGECFCTELLESGTMRMSLAKPMLMLCLLVCVADLLNLKSLNISDSEVTELGLPYISGQNIFSSIKQYFVSLVCMFVFFQNILVLLILSGLDKLENLNLSFTNIADSGLVNISRLTSLTSLNLDVRQVTDTGLTALTSLTNLKHLDLFGARITDYGTTSLKCFKKLQSLELCGGGISDVGVKNLKDLTNMTSLNLSQNYLLTDHSLEYLTGMTALVSLNISNTKVTNAGLQHLKPLCNLTSLALQACKVTLPAVEKLQATFLPNLAVIRVQ</sequence>
<name>A0A8T2QTW9_CERRI</name>
<dbReference type="SMART" id="SM00367">
    <property type="entry name" value="LRR_CC"/>
    <property type="match status" value="7"/>
</dbReference>
<dbReference type="InterPro" id="IPR057207">
    <property type="entry name" value="FBXL15_LRR"/>
</dbReference>
<proteinExistence type="predicted"/>
<feature type="transmembrane region" description="Helical" evidence="2">
    <location>
        <begin position="439"/>
        <end position="459"/>
    </location>
</feature>
<dbReference type="GO" id="GO:0019005">
    <property type="term" value="C:SCF ubiquitin ligase complex"/>
    <property type="evidence" value="ECO:0007669"/>
    <property type="project" value="TreeGrafter"/>
</dbReference>
<dbReference type="GO" id="GO:0031146">
    <property type="term" value="P:SCF-dependent proteasomal ubiquitin-dependent protein catabolic process"/>
    <property type="evidence" value="ECO:0007669"/>
    <property type="project" value="TreeGrafter"/>
</dbReference>
<dbReference type="Pfam" id="PF13855">
    <property type="entry name" value="LRR_8"/>
    <property type="match status" value="2"/>
</dbReference>
<dbReference type="Pfam" id="PF13516">
    <property type="entry name" value="LRR_6"/>
    <property type="match status" value="2"/>
</dbReference>
<keyword evidence="2" id="KW-1133">Transmembrane helix</keyword>
<protein>
    <recommendedName>
        <fullName evidence="3">F-box/LRR-repeat protein 15-like leucin rich repeat domain-containing protein</fullName>
    </recommendedName>
</protein>
<dbReference type="FunFam" id="3.80.10.10:FF:001084">
    <property type="entry name" value="Predicted protein"/>
    <property type="match status" value="1"/>
</dbReference>
<accession>A0A8T2QTW9</accession>
<keyword evidence="5" id="KW-1185">Reference proteome</keyword>